<evidence type="ECO:0000313" key="2">
    <source>
        <dbReference type="Proteomes" id="UP000035368"/>
    </source>
</evidence>
<evidence type="ECO:0000313" key="1">
    <source>
        <dbReference type="EMBL" id="AKK02754.1"/>
    </source>
</evidence>
<dbReference type="Pfam" id="PF19460">
    <property type="entry name" value="DUF5997"/>
    <property type="match status" value="1"/>
</dbReference>
<sequence>MNTVNEDNMLRAPSATAMKPATAAKKLGLYLPATPEEFQRTALTHDEFVALQDNPPEWLAQLRREGPHPRPEVARRLGITIAALKRNDIDRPLTTKEIKELLADQPEWLRKARTDLANQRLEGAESEGAEASDE</sequence>
<dbReference type="KEGG" id="cei:CEPID_04415"/>
<keyword evidence="2" id="KW-1185">Reference proteome</keyword>
<gene>
    <name evidence="1" type="ORF">CEPID_04415</name>
</gene>
<proteinExistence type="predicted"/>
<dbReference type="STRING" id="1050174.CEPID_04415"/>
<dbReference type="PATRIC" id="fig|1050174.4.peg.894"/>
<dbReference type="Proteomes" id="UP000035368">
    <property type="component" value="Chromosome"/>
</dbReference>
<organism evidence="1 2">
    <name type="scientific">Corynebacterium epidermidicanis</name>
    <dbReference type="NCBI Taxonomy" id="1050174"/>
    <lineage>
        <taxon>Bacteria</taxon>
        <taxon>Bacillati</taxon>
        <taxon>Actinomycetota</taxon>
        <taxon>Actinomycetes</taxon>
        <taxon>Mycobacteriales</taxon>
        <taxon>Corynebacteriaceae</taxon>
        <taxon>Corynebacterium</taxon>
    </lineage>
</organism>
<reference evidence="1 2" key="1">
    <citation type="submission" date="2015-05" db="EMBL/GenBank/DDBJ databases">
        <title>Complete genome sequence of Corynebacterium epidermidicanis DSM 45586, isolated from the skin of a dog suffering from pruritus.</title>
        <authorList>
            <person name="Ruckert C."/>
            <person name="Albersmeier A."/>
            <person name="Winkler A."/>
            <person name="Tauch A."/>
        </authorList>
    </citation>
    <scope>NUCLEOTIDE SEQUENCE [LARGE SCALE GENOMIC DNA]</scope>
    <source>
        <strain evidence="1 2">DSM 45586</strain>
    </source>
</reference>
<accession>A0A0G3GNN1</accession>
<dbReference type="InterPro" id="IPR046039">
    <property type="entry name" value="DUF5997"/>
</dbReference>
<name>A0A0G3GNN1_9CORY</name>
<protein>
    <submittedName>
        <fullName evidence="1">Uncharacterized protein</fullName>
    </submittedName>
</protein>
<dbReference type="AlphaFoldDB" id="A0A0G3GNN1"/>
<dbReference type="EMBL" id="CP011541">
    <property type="protein sequence ID" value="AKK02754.1"/>
    <property type="molecule type" value="Genomic_DNA"/>
</dbReference>